<evidence type="ECO:0000313" key="3">
    <source>
        <dbReference type="EMBL" id="RXH54239.1"/>
    </source>
</evidence>
<accession>A0A4Q0SXU5</accession>
<keyword evidence="2" id="KW-0732">Signal</keyword>
<feature type="compositionally biased region" description="Polar residues" evidence="1">
    <location>
        <begin position="116"/>
        <end position="125"/>
    </location>
</feature>
<dbReference type="AlphaFoldDB" id="A0A4Q0SXU5"/>
<proteinExistence type="predicted"/>
<feature type="chain" id="PRO_5020749104" evidence="2">
    <location>
        <begin position="24"/>
        <end position="702"/>
    </location>
</feature>
<feature type="region of interest" description="Disordered" evidence="1">
    <location>
        <begin position="662"/>
        <end position="702"/>
    </location>
</feature>
<feature type="compositionally biased region" description="Low complexity" evidence="1">
    <location>
        <begin position="675"/>
        <end position="689"/>
    </location>
</feature>
<gene>
    <name evidence="3" type="ORF">GRAN_4890</name>
</gene>
<keyword evidence="4" id="KW-1185">Reference proteome</keyword>
<reference evidence="3 4" key="1">
    <citation type="submission" date="2018-11" db="EMBL/GenBank/DDBJ databases">
        <authorList>
            <person name="Mardanov A.V."/>
            <person name="Ravin N.V."/>
            <person name="Dedysh S.N."/>
        </authorList>
    </citation>
    <scope>NUCLEOTIDE SEQUENCE [LARGE SCALE GENOMIC DNA]</scope>
    <source>
        <strain evidence="3 4">AF10</strain>
    </source>
</reference>
<dbReference type="Proteomes" id="UP000289437">
    <property type="component" value="Unassembled WGS sequence"/>
</dbReference>
<evidence type="ECO:0000256" key="1">
    <source>
        <dbReference type="SAM" id="MobiDB-lite"/>
    </source>
</evidence>
<dbReference type="RefSeq" id="WP_128915468.1">
    <property type="nucleotide sequence ID" value="NZ_RDSM01000005.1"/>
</dbReference>
<feature type="compositionally biased region" description="Low complexity" evidence="1">
    <location>
        <begin position="129"/>
        <end position="142"/>
    </location>
</feature>
<reference evidence="4" key="2">
    <citation type="submission" date="2019-02" db="EMBL/GenBank/DDBJ databases">
        <title>Granulicella sibirica sp. nov., a psychrotolerant acidobacterium isolated from an organic soil layer in forested tundra, West Siberia.</title>
        <authorList>
            <person name="Oshkin I.Y."/>
            <person name="Kulichevskaya I.S."/>
            <person name="Rijpstra W.I.C."/>
            <person name="Sinninghe Damste J.S."/>
            <person name="Rakitin A.L."/>
            <person name="Ravin N.V."/>
            <person name="Dedysh S.N."/>
        </authorList>
    </citation>
    <scope>NUCLEOTIDE SEQUENCE [LARGE SCALE GENOMIC DNA]</scope>
    <source>
        <strain evidence="4">AF10</strain>
    </source>
</reference>
<organism evidence="3 4">
    <name type="scientific">Granulicella sibirica</name>
    <dbReference type="NCBI Taxonomy" id="2479048"/>
    <lineage>
        <taxon>Bacteria</taxon>
        <taxon>Pseudomonadati</taxon>
        <taxon>Acidobacteriota</taxon>
        <taxon>Terriglobia</taxon>
        <taxon>Terriglobales</taxon>
        <taxon>Acidobacteriaceae</taxon>
        <taxon>Granulicella</taxon>
    </lineage>
</organism>
<evidence type="ECO:0000313" key="4">
    <source>
        <dbReference type="Proteomes" id="UP000289437"/>
    </source>
</evidence>
<feature type="region of interest" description="Disordered" evidence="1">
    <location>
        <begin position="116"/>
        <end position="168"/>
    </location>
</feature>
<evidence type="ECO:0000256" key="2">
    <source>
        <dbReference type="SAM" id="SignalP"/>
    </source>
</evidence>
<dbReference type="EMBL" id="RDSM01000005">
    <property type="protein sequence ID" value="RXH54239.1"/>
    <property type="molecule type" value="Genomic_DNA"/>
</dbReference>
<comment type="caution">
    <text evidence="3">The sequence shown here is derived from an EMBL/GenBank/DDBJ whole genome shotgun (WGS) entry which is preliminary data.</text>
</comment>
<protein>
    <submittedName>
        <fullName evidence="3">Uncharacterized protein</fullName>
    </submittedName>
</protein>
<feature type="signal peptide" evidence="2">
    <location>
        <begin position="1"/>
        <end position="23"/>
    </location>
</feature>
<sequence>MHSRSRSLLVVLVFLLSFAPAFAAAAKAAPAENSSNSIKLTATTTKNVSDCIHVEAVLLAEKLAAMQFGGFVGKHYAVVKTTVSNKCDNQQFILHDIYFDYRDWALSGVLNKQDTQTTAKASGTQKDPAAATKDTAASARDANTVAKKTNRQAAGKQQDDNGTASTESGKVATVGALDVEVQDEADAVWSVRNSMIKGLTLAGQVATGYAFLVSGEASKGINAYNSAFVQNLTNAWPDRRIDQEKNILSFGYRTDRTTAVAKDDHGSYYAFFPLETFLYPTLNKLFLRDPAIFLSSPEALLNAWLQPVSKSRTNKDLQPVIDMLLDLADAVDRRAANITGYQPPPVDIETDPKRKIANLLTDIGSPLEEVCDAAETEPSPHNKYLCLKYRGEKNLFQHASLNSVKIAVRGIMTVATNAVPPIIDKVVFDNEKTGAALWTLSTPSDGTPVASPPGCTLTDAPKTLTATVTGKFLTAGTPAITSITLADGTTADTDCYIGKIIADPLKSGDGSIPFSVQLLQTLESGAKLSFQVTRTVDPSDEPGGGDSGSANKQLTSSTYDYTLQFEPGAPQLTAVAIDKDTDPASWKPGATLTGEVTGTNLTGATLTATALPPDGKSVTLSPTTTTSSPAKLTFSLTLPAQAIPAGSQLTFIANHASATGAKLTSNSSRYSVPKTATTPTTSSNSTSKITTRKPAAPKPKHQ</sequence>
<name>A0A4Q0SXU5_9BACT</name>